<accession>A0A6J6KY54</accession>
<gene>
    <name evidence="2" type="ORF">UFOPK2234_00592</name>
</gene>
<sequence>MIFSYVQRESISSALTKGVCIRAIPPSVDRIAYNNDMEKITPRRFAIIQITSADQITPKMKTSLVELLADSVAHNYSVGFMNDSTPQDYEEFWQQEFSKTKSSNGIFLAVEGEQVLGSVIVTRESRANGKHRGEFRKLLVHSLAQKIGIGSALERAATEYARSIGLSLLFLDSATNFLVEGVYEQWGWKMSGEIPQYAKNPDGELVSTWFFYKLLNTEK</sequence>
<dbReference type="GO" id="GO:0016747">
    <property type="term" value="F:acyltransferase activity, transferring groups other than amino-acyl groups"/>
    <property type="evidence" value="ECO:0007669"/>
    <property type="project" value="InterPro"/>
</dbReference>
<name>A0A6J6KY54_9ZZZZ</name>
<dbReference type="CDD" id="cd04301">
    <property type="entry name" value="NAT_SF"/>
    <property type="match status" value="1"/>
</dbReference>
<evidence type="ECO:0000259" key="1">
    <source>
        <dbReference type="PROSITE" id="PS51186"/>
    </source>
</evidence>
<dbReference type="PROSITE" id="PS51186">
    <property type="entry name" value="GNAT"/>
    <property type="match status" value="1"/>
</dbReference>
<feature type="domain" description="N-acetyltransferase" evidence="1">
    <location>
        <begin position="65"/>
        <end position="216"/>
    </location>
</feature>
<reference evidence="2" key="1">
    <citation type="submission" date="2020-05" db="EMBL/GenBank/DDBJ databases">
        <authorList>
            <person name="Chiriac C."/>
            <person name="Salcher M."/>
            <person name="Ghai R."/>
            <person name="Kavagutti S V."/>
        </authorList>
    </citation>
    <scope>NUCLEOTIDE SEQUENCE</scope>
</reference>
<proteinExistence type="predicted"/>
<protein>
    <submittedName>
        <fullName evidence="2">Unannotated protein</fullName>
    </submittedName>
</protein>
<dbReference type="InterPro" id="IPR000182">
    <property type="entry name" value="GNAT_dom"/>
</dbReference>
<dbReference type="Pfam" id="PF00583">
    <property type="entry name" value="Acetyltransf_1"/>
    <property type="match status" value="1"/>
</dbReference>
<dbReference type="AlphaFoldDB" id="A0A6J6KY54"/>
<organism evidence="2">
    <name type="scientific">freshwater metagenome</name>
    <dbReference type="NCBI Taxonomy" id="449393"/>
    <lineage>
        <taxon>unclassified sequences</taxon>
        <taxon>metagenomes</taxon>
        <taxon>ecological metagenomes</taxon>
    </lineage>
</organism>
<dbReference type="Gene3D" id="3.40.630.30">
    <property type="match status" value="1"/>
</dbReference>
<dbReference type="SUPFAM" id="SSF55729">
    <property type="entry name" value="Acyl-CoA N-acyltransferases (Nat)"/>
    <property type="match status" value="1"/>
</dbReference>
<evidence type="ECO:0000313" key="2">
    <source>
        <dbReference type="EMBL" id="CAB4653353.1"/>
    </source>
</evidence>
<dbReference type="EMBL" id="CAEZWG010000104">
    <property type="protein sequence ID" value="CAB4653353.1"/>
    <property type="molecule type" value="Genomic_DNA"/>
</dbReference>
<dbReference type="InterPro" id="IPR016181">
    <property type="entry name" value="Acyl_CoA_acyltransferase"/>
</dbReference>